<evidence type="ECO:0000259" key="1">
    <source>
        <dbReference type="SMART" id="SM01060"/>
    </source>
</evidence>
<comment type="caution">
    <text evidence="2">The sequence shown here is derived from an EMBL/GenBank/DDBJ whole genome shotgun (WGS) entry which is preliminary data.</text>
</comment>
<dbReference type="EMBL" id="JAWDJX010000006">
    <property type="protein sequence ID" value="KAK3056145.1"/>
    <property type="molecule type" value="Genomic_DNA"/>
</dbReference>
<dbReference type="InterPro" id="IPR020835">
    <property type="entry name" value="Catalase_sf"/>
</dbReference>
<dbReference type="GO" id="GO:0005777">
    <property type="term" value="C:peroxisome"/>
    <property type="evidence" value="ECO:0007669"/>
    <property type="project" value="TreeGrafter"/>
</dbReference>
<dbReference type="PIRSF" id="PIRSF000296">
    <property type="entry name" value="SrpA"/>
    <property type="match status" value="1"/>
</dbReference>
<sequence length="311" mass="33790">MPLSQDPSVNETAGALVKTLQGAFGTPAGYPHAKGRLTKGTFTPTSEAASLSTAPHFNNASTPVLVRFSNSTGIHAIPDTDANANPRGMATRFLLSEDGHKHTDIVCHSTAFFPTRTGEGFLQMLGALGSGTIGEFLEKNPSAKAFVEDPKPAPESFATEKYFSVTAFKLIDKSGKERFVRYRITPDAGFSTLSDSNLAAKSKDFLFEELQERLAKGPASFKLLVQVAEEGDVTNDNTKHWPEDRKQVQLGTIKVESIEEEAQSKKEQKRIIFDPIPRVEGVDVSDDPLLDMRAAVYLISGRERRAASSTA</sequence>
<dbReference type="Gene3D" id="2.40.180.10">
    <property type="entry name" value="Catalase core domain"/>
    <property type="match status" value="1"/>
</dbReference>
<dbReference type="InterPro" id="IPR024168">
    <property type="entry name" value="Catalase_SrpA-type_pred"/>
</dbReference>
<accession>A0AAJ0GES5</accession>
<dbReference type="InterPro" id="IPR018028">
    <property type="entry name" value="Catalase"/>
</dbReference>
<dbReference type="Proteomes" id="UP001271007">
    <property type="component" value="Unassembled WGS sequence"/>
</dbReference>
<dbReference type="GO" id="GO:0005739">
    <property type="term" value="C:mitochondrion"/>
    <property type="evidence" value="ECO:0007669"/>
    <property type="project" value="TreeGrafter"/>
</dbReference>
<dbReference type="SUPFAM" id="SSF56634">
    <property type="entry name" value="Heme-dependent catalase-like"/>
    <property type="match status" value="1"/>
</dbReference>
<dbReference type="Pfam" id="PF00199">
    <property type="entry name" value="Catalase"/>
    <property type="match status" value="1"/>
</dbReference>
<dbReference type="InterPro" id="IPR011614">
    <property type="entry name" value="Catalase_core"/>
</dbReference>
<organism evidence="2 3">
    <name type="scientific">Extremus antarcticus</name>
    <dbReference type="NCBI Taxonomy" id="702011"/>
    <lineage>
        <taxon>Eukaryota</taxon>
        <taxon>Fungi</taxon>
        <taxon>Dikarya</taxon>
        <taxon>Ascomycota</taxon>
        <taxon>Pezizomycotina</taxon>
        <taxon>Dothideomycetes</taxon>
        <taxon>Dothideomycetidae</taxon>
        <taxon>Mycosphaerellales</taxon>
        <taxon>Extremaceae</taxon>
        <taxon>Extremus</taxon>
    </lineage>
</organism>
<proteinExistence type="predicted"/>
<dbReference type="AlphaFoldDB" id="A0AAJ0GES5"/>
<dbReference type="GO" id="GO:0004096">
    <property type="term" value="F:catalase activity"/>
    <property type="evidence" value="ECO:0007669"/>
    <property type="project" value="InterPro"/>
</dbReference>
<dbReference type="PANTHER" id="PTHR11465">
    <property type="entry name" value="CATALASE"/>
    <property type="match status" value="1"/>
</dbReference>
<dbReference type="SMART" id="SM01060">
    <property type="entry name" value="Catalase"/>
    <property type="match status" value="1"/>
</dbReference>
<evidence type="ECO:0000313" key="2">
    <source>
        <dbReference type="EMBL" id="KAK3056145.1"/>
    </source>
</evidence>
<dbReference type="CDD" id="cd08153">
    <property type="entry name" value="srpA_like"/>
    <property type="match status" value="1"/>
</dbReference>
<evidence type="ECO:0000313" key="3">
    <source>
        <dbReference type="Proteomes" id="UP001271007"/>
    </source>
</evidence>
<dbReference type="GO" id="GO:0042744">
    <property type="term" value="P:hydrogen peroxide catabolic process"/>
    <property type="evidence" value="ECO:0007669"/>
    <property type="project" value="TreeGrafter"/>
</dbReference>
<feature type="domain" description="Catalase core" evidence="1">
    <location>
        <begin position="1"/>
        <end position="306"/>
    </location>
</feature>
<dbReference type="PROSITE" id="PS51402">
    <property type="entry name" value="CATALASE_3"/>
    <property type="match status" value="1"/>
</dbReference>
<dbReference type="GO" id="GO:0020037">
    <property type="term" value="F:heme binding"/>
    <property type="evidence" value="ECO:0007669"/>
    <property type="project" value="InterPro"/>
</dbReference>
<dbReference type="PANTHER" id="PTHR11465:SF62">
    <property type="entry name" value="CATALASE T"/>
    <property type="match status" value="1"/>
</dbReference>
<name>A0AAJ0GES5_9PEZI</name>
<dbReference type="Gene3D" id="1.20.1280.120">
    <property type="match status" value="1"/>
</dbReference>
<dbReference type="GO" id="GO:0042542">
    <property type="term" value="P:response to hydrogen peroxide"/>
    <property type="evidence" value="ECO:0007669"/>
    <property type="project" value="TreeGrafter"/>
</dbReference>
<gene>
    <name evidence="2" type="ORF">LTR09_002651</name>
</gene>
<protein>
    <recommendedName>
        <fullName evidence="1">Catalase core domain-containing protein</fullName>
    </recommendedName>
</protein>
<reference evidence="2" key="1">
    <citation type="submission" date="2023-04" db="EMBL/GenBank/DDBJ databases">
        <title>Black Yeasts Isolated from many extreme environments.</title>
        <authorList>
            <person name="Coleine C."/>
            <person name="Stajich J.E."/>
            <person name="Selbmann L."/>
        </authorList>
    </citation>
    <scope>NUCLEOTIDE SEQUENCE</scope>
    <source>
        <strain evidence="2">CCFEE 5312</strain>
    </source>
</reference>
<keyword evidence="3" id="KW-1185">Reference proteome</keyword>